<protein>
    <submittedName>
        <fullName evidence="4">Arginase family enzyme</fullName>
    </submittedName>
</protein>
<dbReference type="SUPFAM" id="SSF52768">
    <property type="entry name" value="Arginase/deacetylase"/>
    <property type="match status" value="1"/>
</dbReference>
<dbReference type="GO" id="GO:0008783">
    <property type="term" value="F:agmatinase activity"/>
    <property type="evidence" value="ECO:0007669"/>
    <property type="project" value="TreeGrafter"/>
</dbReference>
<evidence type="ECO:0000256" key="2">
    <source>
        <dbReference type="ARBA" id="ARBA00022801"/>
    </source>
</evidence>
<comment type="similarity">
    <text evidence="3">Belongs to the arginase family.</text>
</comment>
<keyword evidence="5" id="KW-1185">Reference proteome</keyword>
<proteinExistence type="inferred from homology"/>
<dbReference type="Pfam" id="PF00491">
    <property type="entry name" value="Arginase"/>
    <property type="match status" value="1"/>
</dbReference>
<keyword evidence="1" id="KW-0479">Metal-binding</keyword>
<dbReference type="Gene3D" id="3.40.800.10">
    <property type="entry name" value="Ureohydrolase domain"/>
    <property type="match status" value="1"/>
</dbReference>
<dbReference type="RefSeq" id="WP_130542605.1">
    <property type="nucleotide sequence ID" value="NZ_CP042431.1"/>
</dbReference>
<organism evidence="4 5">
    <name type="scientific">Pseudobacter ginsenosidimutans</name>
    <dbReference type="NCBI Taxonomy" id="661488"/>
    <lineage>
        <taxon>Bacteria</taxon>
        <taxon>Pseudomonadati</taxon>
        <taxon>Bacteroidota</taxon>
        <taxon>Chitinophagia</taxon>
        <taxon>Chitinophagales</taxon>
        <taxon>Chitinophagaceae</taxon>
        <taxon>Pseudobacter</taxon>
    </lineage>
</organism>
<comment type="caution">
    <text evidence="4">The sequence shown here is derived from an EMBL/GenBank/DDBJ whole genome shotgun (WGS) entry which is preliminary data.</text>
</comment>
<dbReference type="PROSITE" id="PS51409">
    <property type="entry name" value="ARGINASE_2"/>
    <property type="match status" value="1"/>
</dbReference>
<evidence type="ECO:0000313" key="4">
    <source>
        <dbReference type="EMBL" id="RZS72160.1"/>
    </source>
</evidence>
<sequence>MSDILNISDFLEPINRAMLSLDEDYKDGQFGKIIDVYEEAMPELELADIVLVGCGDSRGAGINIHSTDSPDTIRAEFYQLFYWHTDVHIADVGNVKRGASLNDTYAALKTVVSALTSAGKLVVILGGTHDLTMAQYRVYADQEQIIEAACVDALIDLDIDSRQRDKNFLMEMLTGEPNFIKHYNHIGFQSYYVHPRMLETMDKLRFDCFRVGHIKEAIEEMEPVIRNAKLFSFDIAAIAHAFAPANDITPNGFNGEEACILMRYAGLSPNIDTVGIYGYMHEKDRDNLTAKQISHMLWYLIDGRSRGQREAKLEEKESFNEFTIAFAEIETVFLQSKRTGRWWMQLPDQQFIACSYKDYLLASSNEIPERWLRAQERS</sequence>
<dbReference type="PANTHER" id="PTHR11358">
    <property type="entry name" value="ARGINASE/AGMATINASE"/>
    <property type="match status" value="1"/>
</dbReference>
<dbReference type="PANTHER" id="PTHR11358:SF26">
    <property type="entry name" value="GUANIDINO ACID HYDROLASE, MITOCHONDRIAL"/>
    <property type="match status" value="1"/>
</dbReference>
<dbReference type="InterPro" id="IPR006035">
    <property type="entry name" value="Ureohydrolase"/>
</dbReference>
<accession>A0A4Q7MYE1</accession>
<evidence type="ECO:0000313" key="5">
    <source>
        <dbReference type="Proteomes" id="UP000293874"/>
    </source>
</evidence>
<dbReference type="InterPro" id="IPR023696">
    <property type="entry name" value="Ureohydrolase_dom_sf"/>
</dbReference>
<dbReference type="Proteomes" id="UP000293874">
    <property type="component" value="Unassembled WGS sequence"/>
</dbReference>
<dbReference type="EMBL" id="SGXA01000002">
    <property type="protein sequence ID" value="RZS72160.1"/>
    <property type="molecule type" value="Genomic_DNA"/>
</dbReference>
<name>A0A4Q7MYE1_9BACT</name>
<reference evidence="4 5" key="1">
    <citation type="submission" date="2019-02" db="EMBL/GenBank/DDBJ databases">
        <title>Genomic Encyclopedia of Type Strains, Phase IV (KMG-IV): sequencing the most valuable type-strain genomes for metagenomic binning, comparative biology and taxonomic classification.</title>
        <authorList>
            <person name="Goeker M."/>
        </authorList>
    </citation>
    <scope>NUCLEOTIDE SEQUENCE [LARGE SCALE GENOMIC DNA]</scope>
    <source>
        <strain evidence="4 5">DSM 18116</strain>
    </source>
</reference>
<gene>
    <name evidence="4" type="ORF">EV199_4075</name>
</gene>
<evidence type="ECO:0000256" key="1">
    <source>
        <dbReference type="ARBA" id="ARBA00022723"/>
    </source>
</evidence>
<dbReference type="GO" id="GO:0046872">
    <property type="term" value="F:metal ion binding"/>
    <property type="evidence" value="ECO:0007669"/>
    <property type="project" value="UniProtKB-KW"/>
</dbReference>
<keyword evidence="2" id="KW-0378">Hydrolase</keyword>
<dbReference type="GO" id="GO:0033389">
    <property type="term" value="P:putrescine biosynthetic process from arginine, via agmatine"/>
    <property type="evidence" value="ECO:0007669"/>
    <property type="project" value="TreeGrafter"/>
</dbReference>
<dbReference type="AlphaFoldDB" id="A0A4Q7MYE1"/>
<evidence type="ECO:0000256" key="3">
    <source>
        <dbReference type="PROSITE-ProRule" id="PRU00742"/>
    </source>
</evidence>
<dbReference type="OrthoDB" id="931936at2"/>